<evidence type="ECO:0000313" key="2">
    <source>
        <dbReference type="EMBL" id="TNN61302.1"/>
    </source>
</evidence>
<gene>
    <name evidence="2" type="ORF">EYF80_028505</name>
</gene>
<organism evidence="2 3">
    <name type="scientific">Liparis tanakae</name>
    <name type="common">Tanaka's snailfish</name>
    <dbReference type="NCBI Taxonomy" id="230148"/>
    <lineage>
        <taxon>Eukaryota</taxon>
        <taxon>Metazoa</taxon>
        <taxon>Chordata</taxon>
        <taxon>Craniata</taxon>
        <taxon>Vertebrata</taxon>
        <taxon>Euteleostomi</taxon>
        <taxon>Actinopterygii</taxon>
        <taxon>Neopterygii</taxon>
        <taxon>Teleostei</taxon>
        <taxon>Neoteleostei</taxon>
        <taxon>Acanthomorphata</taxon>
        <taxon>Eupercaria</taxon>
        <taxon>Perciformes</taxon>
        <taxon>Cottioidei</taxon>
        <taxon>Cottales</taxon>
        <taxon>Liparidae</taxon>
        <taxon>Liparis</taxon>
    </lineage>
</organism>
<dbReference type="Proteomes" id="UP000314294">
    <property type="component" value="Unassembled WGS sequence"/>
</dbReference>
<dbReference type="AlphaFoldDB" id="A0A4Z2H955"/>
<feature type="compositionally biased region" description="Basic and acidic residues" evidence="1">
    <location>
        <begin position="15"/>
        <end position="26"/>
    </location>
</feature>
<keyword evidence="3" id="KW-1185">Reference proteome</keyword>
<feature type="region of interest" description="Disordered" evidence="1">
    <location>
        <begin position="1"/>
        <end position="49"/>
    </location>
</feature>
<protein>
    <submittedName>
        <fullName evidence="2">Uncharacterized protein</fullName>
    </submittedName>
</protein>
<sequence>MKPGNETQDSGAGSYKEDGTKPESRGRRPRGNQGEKEGGKEEGKWLGEGWKPAQDFTRYTSPLNIEVARAELMHLSSFNVIPTLLNRLSSLLSIPHTDSQPVVPNGADSCSLYSILAQHRSGKPSSHRLSQACNRLHSQPLSAAHLSRRGSAGFPDN</sequence>
<dbReference type="EMBL" id="SRLO01000318">
    <property type="protein sequence ID" value="TNN61302.1"/>
    <property type="molecule type" value="Genomic_DNA"/>
</dbReference>
<accession>A0A4Z2H955</accession>
<feature type="compositionally biased region" description="Polar residues" evidence="1">
    <location>
        <begin position="1"/>
        <end position="11"/>
    </location>
</feature>
<proteinExistence type="predicted"/>
<name>A0A4Z2H955_9TELE</name>
<evidence type="ECO:0000313" key="3">
    <source>
        <dbReference type="Proteomes" id="UP000314294"/>
    </source>
</evidence>
<comment type="caution">
    <text evidence="2">The sequence shown here is derived from an EMBL/GenBank/DDBJ whole genome shotgun (WGS) entry which is preliminary data.</text>
</comment>
<evidence type="ECO:0000256" key="1">
    <source>
        <dbReference type="SAM" id="MobiDB-lite"/>
    </source>
</evidence>
<reference evidence="2 3" key="1">
    <citation type="submission" date="2019-03" db="EMBL/GenBank/DDBJ databases">
        <title>First draft genome of Liparis tanakae, snailfish: a comprehensive survey of snailfish specific genes.</title>
        <authorList>
            <person name="Kim W."/>
            <person name="Song I."/>
            <person name="Jeong J.-H."/>
            <person name="Kim D."/>
            <person name="Kim S."/>
            <person name="Ryu S."/>
            <person name="Song J.Y."/>
            <person name="Lee S.K."/>
        </authorList>
    </citation>
    <scope>NUCLEOTIDE SEQUENCE [LARGE SCALE GENOMIC DNA]</scope>
    <source>
        <tissue evidence="2">Muscle</tissue>
    </source>
</reference>
<feature type="compositionally biased region" description="Basic and acidic residues" evidence="1">
    <location>
        <begin position="33"/>
        <end position="45"/>
    </location>
</feature>